<accession>A0A7J4GR20</accession>
<evidence type="ECO:0000313" key="3">
    <source>
        <dbReference type="Proteomes" id="UP000585802"/>
    </source>
</evidence>
<dbReference type="AlphaFoldDB" id="A0A7J4GR20"/>
<gene>
    <name evidence="2" type="ORF">EYQ70_00835</name>
</gene>
<evidence type="ECO:0000256" key="1">
    <source>
        <dbReference type="SAM" id="Phobius"/>
    </source>
</evidence>
<proteinExistence type="predicted"/>
<comment type="caution">
    <text evidence="2">The sequence shown here is derived from an EMBL/GenBank/DDBJ whole genome shotgun (WGS) entry which is preliminary data.</text>
</comment>
<name>A0A7J4GR20_9ARCH</name>
<feature type="transmembrane region" description="Helical" evidence="1">
    <location>
        <begin position="12"/>
        <end position="31"/>
    </location>
</feature>
<evidence type="ECO:0008006" key="4">
    <source>
        <dbReference type="Google" id="ProtNLM"/>
    </source>
</evidence>
<sequence>MSNRTVIWVRDALVIFFSFYVVFAVASVPWANLKVSPPLPETCETGCPPVVSFPENGYYHYQNSVTFEWSSVSVGYRIVVTEVDTGDVKMDKNITNEVTSTTSRLPAGTYLTRVYYTGIAGSTFSTYPILKSEFVTIETSSKITMVWPEVSVTYGLEIRVIKEAENELPEIVKVYEVNMLEESSYTYSDFENGKSYSWSVYVQDSKGYTSASSPFHVVNIDTTKFLAFELFNNWEVPFILLGVMMVIAMQAGVFLAREELND</sequence>
<dbReference type="EMBL" id="DUCX01000014">
    <property type="protein sequence ID" value="HIF36958.1"/>
    <property type="molecule type" value="Genomic_DNA"/>
</dbReference>
<protein>
    <recommendedName>
        <fullName evidence="4">Fibronectin type III domain-containing protein</fullName>
    </recommendedName>
</protein>
<organism evidence="2 3">
    <name type="scientific">Marine Group III euryarchaeote</name>
    <dbReference type="NCBI Taxonomy" id="2173149"/>
    <lineage>
        <taxon>Archaea</taxon>
        <taxon>Methanobacteriati</taxon>
        <taxon>Thermoplasmatota</taxon>
        <taxon>Thermoplasmata</taxon>
        <taxon>Candidatus Thermoprofundales</taxon>
    </lineage>
</organism>
<keyword evidence="1" id="KW-0812">Transmembrane</keyword>
<keyword evidence="1" id="KW-1133">Transmembrane helix</keyword>
<evidence type="ECO:0000313" key="2">
    <source>
        <dbReference type="EMBL" id="HIF36958.1"/>
    </source>
</evidence>
<reference evidence="3" key="1">
    <citation type="journal article" date="2019" name="bioRxiv">
        <title>Genome diversification in globally distributed novel marine Proteobacteria is linked to environmental adaptation.</title>
        <authorList>
            <person name="Zhou Z."/>
            <person name="Tran P.Q."/>
            <person name="Kieft K."/>
            <person name="Anantharaman K."/>
        </authorList>
    </citation>
    <scope>NUCLEOTIDE SEQUENCE [LARGE SCALE GENOMIC DNA]</scope>
</reference>
<keyword evidence="1" id="KW-0472">Membrane</keyword>
<feature type="transmembrane region" description="Helical" evidence="1">
    <location>
        <begin position="236"/>
        <end position="256"/>
    </location>
</feature>
<dbReference type="Proteomes" id="UP000585802">
    <property type="component" value="Unassembled WGS sequence"/>
</dbReference>